<keyword evidence="3" id="KW-0378">Hydrolase</keyword>
<evidence type="ECO:0000256" key="2">
    <source>
        <dbReference type="ARBA" id="ARBA00022670"/>
    </source>
</evidence>
<evidence type="ECO:0000256" key="5">
    <source>
        <dbReference type="SAM" id="Phobius"/>
    </source>
</evidence>
<keyword evidence="5" id="KW-0472">Membrane</keyword>
<sequence>MTPYQPPPPRPYITPKLSVEIPGVSFSQIAQKGGVLEVPFLADYVTGVYKFLLTFAVLVAIIMLMIGGFQYVLFAGGGNIGAAKERIKNAIVGLILLFAVYILLYTVNPRLMTPYALEVKYIDPIQFVGESGDTSGGITKEGLAKIGVTCDGKQDVTTFIKSLQRKVTYRFGAKGNAPPYKAETKTCDGKPCKSSCPENTICLDCSGFVGLVAECTGLASKNESGGTNGIFSSAPKVESCGANSVYAQGANHDLTPGDLLGFKPGDFEKKKEFGHVWMYVGNGQVVSSSGGSGGRNAGGAMQTQTLKFICENYPLRFVDR</sequence>
<evidence type="ECO:0000313" key="7">
    <source>
        <dbReference type="EMBL" id="KKW32186.1"/>
    </source>
</evidence>
<dbReference type="InterPro" id="IPR000064">
    <property type="entry name" value="NLP_P60_dom"/>
</dbReference>
<dbReference type="InterPro" id="IPR038765">
    <property type="entry name" value="Papain-like_cys_pep_sf"/>
</dbReference>
<keyword evidence="4" id="KW-0788">Thiol protease</keyword>
<dbReference type="AlphaFoldDB" id="A0A0G1XMP6"/>
<dbReference type="Gene3D" id="3.90.1720.10">
    <property type="entry name" value="endopeptidase domain like (from Nostoc punctiforme)"/>
    <property type="match status" value="1"/>
</dbReference>
<comment type="similarity">
    <text evidence="1">Belongs to the peptidase C40 family.</text>
</comment>
<dbReference type="Pfam" id="PF00877">
    <property type="entry name" value="NLPC_P60"/>
    <property type="match status" value="1"/>
</dbReference>
<evidence type="ECO:0000313" key="8">
    <source>
        <dbReference type="Proteomes" id="UP000034711"/>
    </source>
</evidence>
<dbReference type="Proteomes" id="UP000034711">
    <property type="component" value="Unassembled WGS sequence"/>
</dbReference>
<feature type="domain" description="NlpC/P60" evidence="6">
    <location>
        <begin position="202"/>
        <end position="291"/>
    </location>
</feature>
<reference evidence="7 8" key="1">
    <citation type="journal article" date="2015" name="Nature">
        <title>rRNA introns, odd ribosomes, and small enigmatic genomes across a large radiation of phyla.</title>
        <authorList>
            <person name="Brown C.T."/>
            <person name="Hug L.A."/>
            <person name="Thomas B.C."/>
            <person name="Sharon I."/>
            <person name="Castelle C.J."/>
            <person name="Singh A."/>
            <person name="Wilkins M.J."/>
            <person name="Williams K.H."/>
            <person name="Banfield J.F."/>
        </authorList>
    </citation>
    <scope>NUCLEOTIDE SEQUENCE [LARGE SCALE GENOMIC DNA]</scope>
</reference>
<gene>
    <name evidence="7" type="ORF">UY77_C0033G0010</name>
</gene>
<evidence type="ECO:0000256" key="4">
    <source>
        <dbReference type="ARBA" id="ARBA00022807"/>
    </source>
</evidence>
<proteinExistence type="inferred from homology"/>
<dbReference type="GO" id="GO:0006508">
    <property type="term" value="P:proteolysis"/>
    <property type="evidence" value="ECO:0007669"/>
    <property type="project" value="UniProtKB-KW"/>
</dbReference>
<evidence type="ECO:0000259" key="6">
    <source>
        <dbReference type="Pfam" id="PF00877"/>
    </source>
</evidence>
<keyword evidence="5" id="KW-0812">Transmembrane</keyword>
<comment type="caution">
    <text evidence="7">The sequence shown here is derived from an EMBL/GenBank/DDBJ whole genome shotgun (WGS) entry which is preliminary data.</text>
</comment>
<dbReference type="InterPro" id="IPR043993">
    <property type="entry name" value="T4SS_pilin"/>
</dbReference>
<evidence type="ECO:0000256" key="3">
    <source>
        <dbReference type="ARBA" id="ARBA00022801"/>
    </source>
</evidence>
<dbReference type="Pfam" id="PF18895">
    <property type="entry name" value="T4SS_pilin"/>
    <property type="match status" value="1"/>
</dbReference>
<organism evidence="7 8">
    <name type="scientific">Candidatus Uhrbacteria bacterium GW2011_GWA2_53_10</name>
    <dbReference type="NCBI Taxonomy" id="1618980"/>
    <lineage>
        <taxon>Bacteria</taxon>
        <taxon>Candidatus Uhriibacteriota</taxon>
    </lineage>
</organism>
<protein>
    <recommendedName>
        <fullName evidence="6">NlpC/P60 domain-containing protein</fullName>
    </recommendedName>
</protein>
<name>A0A0G1XMP6_9BACT</name>
<feature type="transmembrane region" description="Helical" evidence="5">
    <location>
        <begin position="87"/>
        <end position="107"/>
    </location>
</feature>
<evidence type="ECO:0000256" key="1">
    <source>
        <dbReference type="ARBA" id="ARBA00007074"/>
    </source>
</evidence>
<keyword evidence="5" id="KW-1133">Transmembrane helix</keyword>
<keyword evidence="2" id="KW-0645">Protease</keyword>
<dbReference type="SUPFAM" id="SSF54001">
    <property type="entry name" value="Cysteine proteinases"/>
    <property type="match status" value="1"/>
</dbReference>
<accession>A0A0G1XMP6</accession>
<dbReference type="GO" id="GO:0008234">
    <property type="term" value="F:cysteine-type peptidase activity"/>
    <property type="evidence" value="ECO:0007669"/>
    <property type="project" value="UniProtKB-KW"/>
</dbReference>
<feature type="transmembrane region" description="Helical" evidence="5">
    <location>
        <begin position="51"/>
        <end position="75"/>
    </location>
</feature>
<dbReference type="EMBL" id="LCRI01000033">
    <property type="protein sequence ID" value="KKW32186.1"/>
    <property type="molecule type" value="Genomic_DNA"/>
</dbReference>